<dbReference type="InterPro" id="IPR016975">
    <property type="entry name" value="Cell_wall_LiaF"/>
</dbReference>
<evidence type="ECO:0000256" key="1">
    <source>
        <dbReference type="SAM" id="Phobius"/>
    </source>
</evidence>
<dbReference type="AlphaFoldDB" id="A0A7W8FU99"/>
<evidence type="ECO:0000313" key="4">
    <source>
        <dbReference type="Proteomes" id="UP000525923"/>
    </source>
</evidence>
<name>A0A7W8FU99_9BACL</name>
<protein>
    <submittedName>
        <fullName evidence="3">Putative membrane protein</fullName>
    </submittedName>
</protein>
<keyword evidence="1" id="KW-0472">Membrane</keyword>
<keyword evidence="4" id="KW-1185">Reference proteome</keyword>
<dbReference type="PIRSF" id="PIRSF031509">
    <property type="entry name" value="Cell_wall_LiaF/YvqF"/>
    <property type="match status" value="1"/>
</dbReference>
<dbReference type="InterPro" id="IPR024425">
    <property type="entry name" value="LiaF-like_C"/>
</dbReference>
<dbReference type="Pfam" id="PF09922">
    <property type="entry name" value="LiaF-like_C"/>
    <property type="match status" value="1"/>
</dbReference>
<dbReference type="Proteomes" id="UP000525923">
    <property type="component" value="Unassembled WGS sequence"/>
</dbReference>
<dbReference type="NCBIfam" id="NF040535">
    <property type="entry name" value="LiaF_C_term"/>
    <property type="match status" value="1"/>
</dbReference>
<feature type="domain" description="Cell wall-active antibiotics response LiaF-like C-terminal" evidence="2">
    <location>
        <begin position="115"/>
        <end position="228"/>
    </location>
</feature>
<dbReference type="GO" id="GO:0016020">
    <property type="term" value="C:membrane"/>
    <property type="evidence" value="ECO:0007669"/>
    <property type="project" value="InterPro"/>
</dbReference>
<comment type="caution">
    <text evidence="3">The sequence shown here is derived from an EMBL/GenBank/DDBJ whole genome shotgun (WGS) entry which is preliminary data.</text>
</comment>
<dbReference type="EMBL" id="JACHHE010000002">
    <property type="protein sequence ID" value="MBB5179587.1"/>
    <property type="molecule type" value="Genomic_DNA"/>
</dbReference>
<dbReference type="InterPro" id="IPR047793">
    <property type="entry name" value="LiaF_C"/>
</dbReference>
<evidence type="ECO:0000259" key="2">
    <source>
        <dbReference type="Pfam" id="PF09922"/>
    </source>
</evidence>
<evidence type="ECO:0000313" key="3">
    <source>
        <dbReference type="EMBL" id="MBB5179587.1"/>
    </source>
</evidence>
<dbReference type="RefSeq" id="WP_135505714.1">
    <property type="nucleotide sequence ID" value="NZ_JACHHE010000002.1"/>
</dbReference>
<keyword evidence="1" id="KW-0812">Transmembrane</keyword>
<gene>
    <name evidence="3" type="ORF">HNQ44_001011</name>
</gene>
<dbReference type="OrthoDB" id="2351415at2"/>
<keyword evidence="1" id="KW-1133">Transmembrane helix</keyword>
<proteinExistence type="predicted"/>
<feature type="transmembrane region" description="Helical" evidence="1">
    <location>
        <begin position="57"/>
        <end position="88"/>
    </location>
</feature>
<feature type="transmembrane region" description="Helical" evidence="1">
    <location>
        <begin position="12"/>
        <end position="45"/>
    </location>
</feature>
<reference evidence="3 4" key="1">
    <citation type="submission" date="2020-08" db="EMBL/GenBank/DDBJ databases">
        <title>Genomic Encyclopedia of Type Strains, Phase IV (KMG-IV): sequencing the most valuable type-strain genomes for metagenomic binning, comparative biology and taxonomic classification.</title>
        <authorList>
            <person name="Goeker M."/>
        </authorList>
    </citation>
    <scope>NUCLEOTIDE SEQUENCE [LARGE SCALE GENOMIC DNA]</scope>
    <source>
        <strain evidence="3 4">DSM 15895</strain>
    </source>
</reference>
<accession>A0A7W8FU99</accession>
<sequence>MLDHLATNKKALILWSALLLIFIEVAFFGNGSIFLVLLGLGILYYAMNKEQESRKAYVWTAVILIGIAVLSMWSLRLIVFAVAIYLLIRLWKGEEWEQQLPIGGGVDKGLIQNKFFAAQQTPIEAYEWKDIHIQGIAGDLLIDATQTVLPKRTSLISIRQGFGKVKIIVPYEVPVRVYYSAILGDARFFNGAKERIWNGSLHAEDGYPDDGKVEMIISITTWMGDVEVIRR</sequence>
<organism evidence="3 4">
    <name type="scientific">Planococcus koreensis</name>
    <dbReference type="NCBI Taxonomy" id="112331"/>
    <lineage>
        <taxon>Bacteria</taxon>
        <taxon>Bacillati</taxon>
        <taxon>Bacillota</taxon>
        <taxon>Bacilli</taxon>
        <taxon>Bacillales</taxon>
        <taxon>Caryophanaceae</taxon>
        <taxon>Planococcus</taxon>
    </lineage>
</organism>